<dbReference type="Proteomes" id="UP001291623">
    <property type="component" value="Unassembled WGS sequence"/>
</dbReference>
<sequence length="71" mass="8059">MTNLSMSLLRWLIRSLENPVVAHSYREQNKVADILAKEGANGCFFDITQILIIPTCMLMKQSGQTFEELLS</sequence>
<keyword evidence="1" id="KW-0732">Signal</keyword>
<evidence type="ECO:0000313" key="3">
    <source>
        <dbReference type="EMBL" id="KAK4368910.1"/>
    </source>
</evidence>
<protein>
    <recommendedName>
        <fullName evidence="2">RNase H type-1 domain-containing protein</fullName>
    </recommendedName>
</protein>
<name>A0AAE1SF53_9SOLA</name>
<gene>
    <name evidence="3" type="ORF">RND71_012702</name>
</gene>
<proteinExistence type="predicted"/>
<feature type="chain" id="PRO_5042162336" description="RNase H type-1 domain-containing protein" evidence="1">
    <location>
        <begin position="23"/>
        <end position="71"/>
    </location>
</feature>
<feature type="domain" description="RNase H type-1" evidence="2">
    <location>
        <begin position="9"/>
        <end position="38"/>
    </location>
</feature>
<dbReference type="AlphaFoldDB" id="A0AAE1SF53"/>
<dbReference type="InterPro" id="IPR002156">
    <property type="entry name" value="RNaseH_domain"/>
</dbReference>
<feature type="signal peptide" evidence="1">
    <location>
        <begin position="1"/>
        <end position="22"/>
    </location>
</feature>
<dbReference type="GO" id="GO:0003676">
    <property type="term" value="F:nucleic acid binding"/>
    <property type="evidence" value="ECO:0007669"/>
    <property type="project" value="InterPro"/>
</dbReference>
<accession>A0AAE1SF53</accession>
<reference evidence="3" key="1">
    <citation type="submission" date="2023-12" db="EMBL/GenBank/DDBJ databases">
        <title>Genome assembly of Anisodus tanguticus.</title>
        <authorList>
            <person name="Wang Y.-J."/>
        </authorList>
    </citation>
    <scope>NUCLEOTIDE SEQUENCE</scope>
    <source>
        <strain evidence="3">KB-2021</strain>
        <tissue evidence="3">Leaf</tissue>
    </source>
</reference>
<comment type="caution">
    <text evidence="3">The sequence shown here is derived from an EMBL/GenBank/DDBJ whole genome shotgun (WGS) entry which is preliminary data.</text>
</comment>
<keyword evidence="4" id="KW-1185">Reference proteome</keyword>
<evidence type="ECO:0000313" key="4">
    <source>
        <dbReference type="Proteomes" id="UP001291623"/>
    </source>
</evidence>
<organism evidence="3 4">
    <name type="scientific">Anisodus tanguticus</name>
    <dbReference type="NCBI Taxonomy" id="243964"/>
    <lineage>
        <taxon>Eukaryota</taxon>
        <taxon>Viridiplantae</taxon>
        <taxon>Streptophyta</taxon>
        <taxon>Embryophyta</taxon>
        <taxon>Tracheophyta</taxon>
        <taxon>Spermatophyta</taxon>
        <taxon>Magnoliopsida</taxon>
        <taxon>eudicotyledons</taxon>
        <taxon>Gunneridae</taxon>
        <taxon>Pentapetalae</taxon>
        <taxon>asterids</taxon>
        <taxon>lamiids</taxon>
        <taxon>Solanales</taxon>
        <taxon>Solanaceae</taxon>
        <taxon>Solanoideae</taxon>
        <taxon>Hyoscyameae</taxon>
        <taxon>Anisodus</taxon>
    </lineage>
</organism>
<dbReference type="EMBL" id="JAVYJV010000006">
    <property type="protein sequence ID" value="KAK4368910.1"/>
    <property type="molecule type" value="Genomic_DNA"/>
</dbReference>
<evidence type="ECO:0000259" key="2">
    <source>
        <dbReference type="Pfam" id="PF13456"/>
    </source>
</evidence>
<dbReference type="GO" id="GO:0004523">
    <property type="term" value="F:RNA-DNA hybrid ribonuclease activity"/>
    <property type="evidence" value="ECO:0007669"/>
    <property type="project" value="InterPro"/>
</dbReference>
<dbReference type="Pfam" id="PF13456">
    <property type="entry name" value="RVT_3"/>
    <property type="match status" value="1"/>
</dbReference>
<evidence type="ECO:0000256" key="1">
    <source>
        <dbReference type="SAM" id="SignalP"/>
    </source>
</evidence>